<evidence type="ECO:0000313" key="1">
    <source>
        <dbReference type="EMBL" id="KAI0034533.1"/>
    </source>
</evidence>
<reference evidence="1" key="1">
    <citation type="submission" date="2021-02" db="EMBL/GenBank/DDBJ databases">
        <authorList>
            <consortium name="DOE Joint Genome Institute"/>
            <person name="Ahrendt S."/>
            <person name="Looney B.P."/>
            <person name="Miyauchi S."/>
            <person name="Morin E."/>
            <person name="Drula E."/>
            <person name="Courty P.E."/>
            <person name="Chicoki N."/>
            <person name="Fauchery L."/>
            <person name="Kohler A."/>
            <person name="Kuo A."/>
            <person name="Labutti K."/>
            <person name="Pangilinan J."/>
            <person name="Lipzen A."/>
            <person name="Riley R."/>
            <person name="Andreopoulos W."/>
            <person name="He G."/>
            <person name="Johnson J."/>
            <person name="Barry K.W."/>
            <person name="Grigoriev I.V."/>
            <person name="Nagy L."/>
            <person name="Hibbett D."/>
            <person name="Henrissat B."/>
            <person name="Matheny P.B."/>
            <person name="Labbe J."/>
            <person name="Martin F."/>
        </authorList>
    </citation>
    <scope>NUCLEOTIDE SEQUENCE</scope>
    <source>
        <strain evidence="1">EC-137</strain>
    </source>
</reference>
<sequence>MSKQVIERIVPQIRYTTQLPIQEVLRRLDAAINRAQGEGGKILELLASDAWQTGNRAAAEAQVQRLMGRSFGFFGELPHSAWLRRYLDQADLPETHVYTLGNPLFASEILRHGLHAGLYVPPRVAVVAEKGGATTVVYDLLAALVGGGEEQRRAAEEVDRKLEELVREVTGVHDEA</sequence>
<dbReference type="EMBL" id="MU273499">
    <property type="protein sequence ID" value="KAI0034533.1"/>
    <property type="molecule type" value="Genomic_DNA"/>
</dbReference>
<name>A0ACB8QS76_9AGAM</name>
<dbReference type="Proteomes" id="UP000814128">
    <property type="component" value="Unassembled WGS sequence"/>
</dbReference>
<keyword evidence="2" id="KW-1185">Reference proteome</keyword>
<proteinExistence type="predicted"/>
<gene>
    <name evidence="1" type="ORF">K488DRAFT_83941</name>
</gene>
<reference evidence="1" key="2">
    <citation type="journal article" date="2022" name="New Phytol.">
        <title>Evolutionary transition to the ectomycorrhizal habit in the genomes of a hyperdiverse lineage of mushroom-forming fungi.</title>
        <authorList>
            <person name="Looney B."/>
            <person name="Miyauchi S."/>
            <person name="Morin E."/>
            <person name="Drula E."/>
            <person name="Courty P.E."/>
            <person name="Kohler A."/>
            <person name="Kuo A."/>
            <person name="LaButti K."/>
            <person name="Pangilinan J."/>
            <person name="Lipzen A."/>
            <person name="Riley R."/>
            <person name="Andreopoulos W."/>
            <person name="He G."/>
            <person name="Johnson J."/>
            <person name="Nolan M."/>
            <person name="Tritt A."/>
            <person name="Barry K.W."/>
            <person name="Grigoriev I.V."/>
            <person name="Nagy L.G."/>
            <person name="Hibbett D."/>
            <person name="Henrissat B."/>
            <person name="Matheny P.B."/>
            <person name="Labbe J."/>
            <person name="Martin F.M."/>
        </authorList>
    </citation>
    <scope>NUCLEOTIDE SEQUENCE</scope>
    <source>
        <strain evidence="1">EC-137</strain>
    </source>
</reference>
<evidence type="ECO:0000313" key="2">
    <source>
        <dbReference type="Proteomes" id="UP000814128"/>
    </source>
</evidence>
<organism evidence="1 2">
    <name type="scientific">Vararia minispora EC-137</name>
    <dbReference type="NCBI Taxonomy" id="1314806"/>
    <lineage>
        <taxon>Eukaryota</taxon>
        <taxon>Fungi</taxon>
        <taxon>Dikarya</taxon>
        <taxon>Basidiomycota</taxon>
        <taxon>Agaricomycotina</taxon>
        <taxon>Agaricomycetes</taxon>
        <taxon>Russulales</taxon>
        <taxon>Lachnocladiaceae</taxon>
        <taxon>Vararia</taxon>
    </lineage>
</organism>
<protein>
    <submittedName>
        <fullName evidence="1">Uncharacterized protein</fullName>
    </submittedName>
</protein>
<comment type="caution">
    <text evidence="1">The sequence shown here is derived from an EMBL/GenBank/DDBJ whole genome shotgun (WGS) entry which is preliminary data.</text>
</comment>
<accession>A0ACB8QS76</accession>